<dbReference type="InterPro" id="IPR042003">
    <property type="entry name" value="Sortase_E"/>
</dbReference>
<dbReference type="InterPro" id="IPR053465">
    <property type="entry name" value="Sortase_Class_E"/>
</dbReference>
<dbReference type="EMBL" id="FZPH01000031">
    <property type="protein sequence ID" value="SNT66047.1"/>
    <property type="molecule type" value="Genomic_DNA"/>
</dbReference>
<feature type="compositionally biased region" description="Pro residues" evidence="3">
    <location>
        <begin position="64"/>
        <end position="75"/>
    </location>
</feature>
<dbReference type="NCBIfam" id="NF033747">
    <property type="entry name" value="class_E_sortase"/>
    <property type="match status" value="1"/>
</dbReference>
<dbReference type="Proteomes" id="UP000198362">
    <property type="component" value="Unassembled WGS sequence"/>
</dbReference>
<dbReference type="CDD" id="cd05830">
    <property type="entry name" value="Sortase_E"/>
    <property type="match status" value="1"/>
</dbReference>
<sequence>MTGDQNGRHRAPDANDATAVIPRVIERTTADAVPARPAPTARPHPRPLEAPADSRTPVRDVPVTPGPTLRPPAPEASPDTTAVIPRITAPAAKTSPPSPPPAATAPPVVPAPTAKTAVTVPASPAADATAVIPKVTVVPAPVPAPAPKPAPVTSPDATAVIPKVIDETTVIPRVPSAQTLATQSPDLTTVMGAVPPAPDKPDPADLPAPPPAPRRGEKVVRLRAENVGDDYKSVYSELTRPTVWSRIRSGIRVGGELMITFGLVVLLFAAYEVWGVGVVQGGKQDALAGALEQQWANEPGDDPTVGPTPPAGQGGLGSKIHGIAKLYIPALGQQWVVVDGVTQADIRYAPGHYPDTALPGQIGNFSVAGHRNRATFWRLDELDNGDSIVVEDKKNWYIYHVVKTRIVKPTQVEVVAPVPMLPGSKPTKAMVTLTTCNPKFDNYQRLIVHGELVRTQPKSQGDPAELGG</sequence>
<dbReference type="GO" id="GO:0016787">
    <property type="term" value="F:hydrolase activity"/>
    <property type="evidence" value="ECO:0007669"/>
    <property type="project" value="UniProtKB-KW"/>
</dbReference>
<feature type="compositionally biased region" description="Pro residues" evidence="3">
    <location>
        <begin position="204"/>
        <end position="213"/>
    </location>
</feature>
<accession>A0A239PFZ7</accession>
<evidence type="ECO:0000256" key="2">
    <source>
        <dbReference type="PIRSR" id="PIRSR605754-1"/>
    </source>
</evidence>
<evidence type="ECO:0000313" key="5">
    <source>
        <dbReference type="Proteomes" id="UP000198362"/>
    </source>
</evidence>
<evidence type="ECO:0000256" key="1">
    <source>
        <dbReference type="ARBA" id="ARBA00022801"/>
    </source>
</evidence>
<feature type="region of interest" description="Disordered" evidence="3">
    <location>
        <begin position="1"/>
        <end position="108"/>
    </location>
</feature>
<dbReference type="OrthoDB" id="5242879at2"/>
<organism evidence="4 5">
    <name type="scientific">Asanoa hainanensis</name>
    <dbReference type="NCBI Taxonomy" id="560556"/>
    <lineage>
        <taxon>Bacteria</taxon>
        <taxon>Bacillati</taxon>
        <taxon>Actinomycetota</taxon>
        <taxon>Actinomycetes</taxon>
        <taxon>Micromonosporales</taxon>
        <taxon>Micromonosporaceae</taxon>
        <taxon>Asanoa</taxon>
    </lineage>
</organism>
<reference evidence="4 5" key="1">
    <citation type="submission" date="2017-06" db="EMBL/GenBank/DDBJ databases">
        <authorList>
            <person name="Kim H.J."/>
            <person name="Triplett B.A."/>
        </authorList>
    </citation>
    <scope>NUCLEOTIDE SEQUENCE [LARGE SCALE GENOMIC DNA]</scope>
    <source>
        <strain evidence="4 5">CGMCC 4.5593</strain>
    </source>
</reference>
<dbReference type="NCBIfam" id="TIGR01076">
    <property type="entry name" value="sortase_fam"/>
    <property type="match status" value="1"/>
</dbReference>
<gene>
    <name evidence="4" type="ORF">SAMN05421812_13135</name>
</gene>
<evidence type="ECO:0000313" key="4">
    <source>
        <dbReference type="EMBL" id="SNT66047.1"/>
    </source>
</evidence>
<proteinExistence type="predicted"/>
<feature type="compositionally biased region" description="Pro residues" evidence="3">
    <location>
        <begin position="96"/>
        <end position="108"/>
    </location>
</feature>
<dbReference type="Gene3D" id="2.40.260.10">
    <property type="entry name" value="Sortase"/>
    <property type="match status" value="1"/>
</dbReference>
<dbReference type="AlphaFoldDB" id="A0A239PFZ7"/>
<keyword evidence="5" id="KW-1185">Reference proteome</keyword>
<dbReference type="InterPro" id="IPR005754">
    <property type="entry name" value="Sortase"/>
</dbReference>
<feature type="active site" description="Proton donor/acceptor" evidence="2">
    <location>
        <position position="370"/>
    </location>
</feature>
<dbReference type="SUPFAM" id="SSF63817">
    <property type="entry name" value="Sortase"/>
    <property type="match status" value="1"/>
</dbReference>
<dbReference type="InterPro" id="IPR023365">
    <property type="entry name" value="Sortase_dom-sf"/>
</dbReference>
<protein>
    <submittedName>
        <fullName evidence="4">LPXTG-site transpeptidase (Sortase) family protein</fullName>
    </submittedName>
</protein>
<name>A0A239PFZ7_9ACTN</name>
<keyword evidence="1" id="KW-0378">Hydrolase</keyword>
<dbReference type="Pfam" id="PF04203">
    <property type="entry name" value="Sortase"/>
    <property type="match status" value="1"/>
</dbReference>
<feature type="region of interest" description="Disordered" evidence="3">
    <location>
        <begin position="195"/>
        <end position="216"/>
    </location>
</feature>
<feature type="active site" description="Acyl-thioester intermediate" evidence="2">
    <location>
        <position position="436"/>
    </location>
</feature>
<feature type="compositionally biased region" description="Basic and acidic residues" evidence="3">
    <location>
        <begin position="1"/>
        <end position="13"/>
    </location>
</feature>
<evidence type="ECO:0000256" key="3">
    <source>
        <dbReference type="SAM" id="MobiDB-lite"/>
    </source>
</evidence>